<dbReference type="GO" id="GO:0009308">
    <property type="term" value="P:amine metabolic process"/>
    <property type="evidence" value="ECO:0007669"/>
    <property type="project" value="UniProtKB-UniRule"/>
</dbReference>
<dbReference type="FunFam" id="2.70.98.20:FF:000002">
    <property type="entry name" value="Amine oxidase"/>
    <property type="match status" value="1"/>
</dbReference>
<feature type="domain" description="Copper amine oxidase catalytic" evidence="10">
    <location>
        <begin position="306"/>
        <end position="710"/>
    </location>
</feature>
<proteinExistence type="inferred from homology"/>
<dbReference type="InterPro" id="IPR049947">
    <property type="entry name" value="Cu_Am_Ox_Cu-bd"/>
</dbReference>
<keyword evidence="5 8" id="KW-0186">Copper</keyword>
<feature type="active site" description="Proton acceptor" evidence="6">
    <location>
        <position position="378"/>
    </location>
</feature>
<comment type="cofactor">
    <cofactor evidence="8">
        <name>Cu cation</name>
        <dbReference type="ChEBI" id="CHEBI:23378"/>
    </cofactor>
    <text evidence="8">Contains 1 topaquinone per subunit.</text>
</comment>
<evidence type="ECO:0000256" key="3">
    <source>
        <dbReference type="ARBA" id="ARBA00022772"/>
    </source>
</evidence>
<reference evidence="13" key="3">
    <citation type="submission" date="2025-09" db="UniProtKB">
        <authorList>
            <consortium name="Ensembl"/>
        </authorList>
    </citation>
    <scope>IDENTIFICATION</scope>
</reference>
<dbReference type="Ensembl" id="ENSDCDT00010053792.1">
    <property type="protein sequence ID" value="ENSDCDP00010043723.1"/>
    <property type="gene ID" value="ENSDCDG00010027219.1"/>
</dbReference>
<dbReference type="PANTHER" id="PTHR10638">
    <property type="entry name" value="COPPER AMINE OXIDASE"/>
    <property type="match status" value="1"/>
</dbReference>
<dbReference type="EC" id="1.4.3.-" evidence="8"/>
<dbReference type="GO" id="GO:0008131">
    <property type="term" value="F:primary methylamine oxidase activity"/>
    <property type="evidence" value="ECO:0007669"/>
    <property type="project" value="InterPro"/>
</dbReference>
<dbReference type="Proteomes" id="UP000694580">
    <property type="component" value="Chromosome 7"/>
</dbReference>
<dbReference type="PRINTS" id="PR00766">
    <property type="entry name" value="CUDAOXIDASE"/>
</dbReference>
<evidence type="ECO:0000259" key="10">
    <source>
        <dbReference type="Pfam" id="PF01179"/>
    </source>
</evidence>
<dbReference type="SUPFAM" id="SSF49998">
    <property type="entry name" value="Amine oxidase catalytic domain"/>
    <property type="match status" value="1"/>
</dbReference>
<dbReference type="FunFam" id="3.10.450.40:FF:000022">
    <property type="entry name" value="Amine oxidase"/>
    <property type="match status" value="1"/>
</dbReference>
<dbReference type="PANTHER" id="PTHR10638:SF4">
    <property type="entry name" value="RETINA-SPECIFIC COPPER AMINE OXIDASE"/>
    <property type="match status" value="1"/>
</dbReference>
<dbReference type="InterPro" id="IPR015802">
    <property type="entry name" value="Cu_amine_oxidase_N3"/>
</dbReference>
<evidence type="ECO:0000256" key="7">
    <source>
        <dbReference type="PIRSR" id="PIRSR600269-51"/>
    </source>
</evidence>
<evidence type="ECO:0000259" key="12">
    <source>
        <dbReference type="Pfam" id="PF02728"/>
    </source>
</evidence>
<evidence type="ECO:0000256" key="1">
    <source>
        <dbReference type="ARBA" id="ARBA00007983"/>
    </source>
</evidence>
<dbReference type="GO" id="GO:0005886">
    <property type="term" value="C:plasma membrane"/>
    <property type="evidence" value="ECO:0007669"/>
    <property type="project" value="TreeGrafter"/>
</dbReference>
<feature type="modified residue" description="2',4',5'-topaquinone" evidence="7">
    <location>
        <position position="463"/>
    </location>
</feature>
<dbReference type="Pfam" id="PF02728">
    <property type="entry name" value="Cu_amine_oxidN3"/>
    <property type="match status" value="1"/>
</dbReference>
<keyword evidence="9" id="KW-0472">Membrane</keyword>
<dbReference type="RefSeq" id="XP_028842282.1">
    <property type="nucleotide sequence ID" value="XM_028986449.1"/>
</dbReference>
<protein>
    <recommendedName>
        <fullName evidence="8">Amine oxidase</fullName>
        <ecNumber evidence="8">1.4.3.-</ecNumber>
    </recommendedName>
</protein>
<keyword evidence="14" id="KW-1185">Reference proteome</keyword>
<keyword evidence="2 8" id="KW-0479">Metal-binding</keyword>
<comment type="PTM">
    <text evidence="7 8">Topaquinone (TPQ) is generated by copper-dependent autoxidation of a specific tyrosyl residue.</text>
</comment>
<accession>A0AAY4DE76</accession>
<dbReference type="InterPro" id="IPR000269">
    <property type="entry name" value="Cu_amine_oxidase"/>
</dbReference>
<dbReference type="GeneTree" id="ENSGT00950000183207"/>
<dbReference type="InterPro" id="IPR015798">
    <property type="entry name" value="Cu_amine_oxidase_C"/>
</dbReference>
<evidence type="ECO:0000256" key="4">
    <source>
        <dbReference type="ARBA" id="ARBA00023002"/>
    </source>
</evidence>
<comment type="similarity">
    <text evidence="1 8">Belongs to the copper/topaquinone oxidase family.</text>
</comment>
<evidence type="ECO:0000259" key="11">
    <source>
        <dbReference type="Pfam" id="PF02727"/>
    </source>
</evidence>
<feature type="active site" description="Schiff-base intermediate with substrate; via topaquinone" evidence="6">
    <location>
        <position position="463"/>
    </location>
</feature>
<organism evidence="13 14">
    <name type="scientific">Denticeps clupeoides</name>
    <name type="common">denticle herring</name>
    <dbReference type="NCBI Taxonomy" id="299321"/>
    <lineage>
        <taxon>Eukaryota</taxon>
        <taxon>Metazoa</taxon>
        <taxon>Chordata</taxon>
        <taxon>Craniata</taxon>
        <taxon>Vertebrata</taxon>
        <taxon>Euteleostomi</taxon>
        <taxon>Actinopterygii</taxon>
        <taxon>Neopterygii</taxon>
        <taxon>Teleostei</taxon>
        <taxon>Clupei</taxon>
        <taxon>Clupeiformes</taxon>
        <taxon>Denticipitoidei</taxon>
        <taxon>Denticipitidae</taxon>
        <taxon>Denticeps</taxon>
    </lineage>
</organism>
<dbReference type="InterPro" id="IPR016182">
    <property type="entry name" value="Cu_amine_oxidase_N-reg"/>
</dbReference>
<dbReference type="PROSITE" id="PS01165">
    <property type="entry name" value="COPPER_AMINE_OXID_2"/>
    <property type="match status" value="1"/>
</dbReference>
<sequence length="760" mass="86698">MVAQASTSLIKCVLVVLLLISLIVNIVLICLNSGRAPKCQAHSPQTPRAAHTDHSLIFADLTPEEYHKVRDYMWERKDMMISRSPLAAANETFIFLIDLALPKKAAALDYLDRKGAKPRREASVVVFHGAQGYIKEYTVGPLDGQLQHRDVTREKYKTDTLNINSRPVTIGEYAQIFSFLDRAVFQKVEKILKESFNYGKENKLNPFEGMPRGVKSGDRRTWISFFRDMSGMYIHPVGFEVLINHESANQSKWSVEKVMYNGQYFDTIEEFRDKYDANQIKKIVHEKLDNYASLKPRSAPTGVGPQQFYPQGQRFSVKNNQVVYLHWTFAFGLSSLTGMRVFDVRFRGERIAYELSVQEAMSVYGSVTPGMMLTKFLDSSIGIGRFAHELVRGVDCPYAATYVDTYRYIDTAAVQRFRKSVCVFEHDTGRPLRRHFSDFFHNKYGGVANSALVFRTITAIGNYDYMWDFIFYQSGSVEARVHATGYISSSFKVDGSLKYGHQVAKNTLGNIHTHFLNFKVDLDVLGVKNVFQTKDMTYVDVPLPWMPERRAKIPQLVENQLKTEQEAALRYGTTIPRYLHVASNKTNRWGHQRSYRLQVISFSGDHLPETEPEEKSMSWARYKVAITKHKDSEQTSSSLYSQNDMWSPMVDFSKFIEDNESIENEDLVAWVTAGFLHIPHAEDIPNTVTVGNGGGVILRPHNYFDEDPSILSPDGVYFEPGSETSCEYNKLACLKDEVCSPSIDPFTYHGFEGVMKFDEK</sequence>
<evidence type="ECO:0000313" key="14">
    <source>
        <dbReference type="Proteomes" id="UP000694580"/>
    </source>
</evidence>
<evidence type="ECO:0000256" key="6">
    <source>
        <dbReference type="PIRSR" id="PIRSR600269-50"/>
    </source>
</evidence>
<evidence type="ECO:0000256" key="5">
    <source>
        <dbReference type="ARBA" id="ARBA00023008"/>
    </source>
</evidence>
<evidence type="ECO:0000256" key="8">
    <source>
        <dbReference type="RuleBase" id="RU000672"/>
    </source>
</evidence>
<reference evidence="13" key="2">
    <citation type="submission" date="2025-08" db="UniProtKB">
        <authorList>
            <consortium name="Ensembl"/>
        </authorList>
    </citation>
    <scope>IDENTIFICATION</scope>
</reference>
<dbReference type="Gene3D" id="2.70.98.20">
    <property type="entry name" value="Copper amine oxidase, catalytic domain"/>
    <property type="match status" value="1"/>
</dbReference>
<feature type="domain" description="Copper amine oxidase N3-terminal" evidence="12">
    <location>
        <begin position="166"/>
        <end position="262"/>
    </location>
</feature>
<dbReference type="GO" id="GO:0005507">
    <property type="term" value="F:copper ion binding"/>
    <property type="evidence" value="ECO:0007669"/>
    <property type="project" value="InterPro"/>
</dbReference>
<dbReference type="SUPFAM" id="SSF54416">
    <property type="entry name" value="Amine oxidase N-terminal region"/>
    <property type="match status" value="2"/>
</dbReference>
<dbReference type="Pfam" id="PF01179">
    <property type="entry name" value="Cu_amine_oxid"/>
    <property type="match status" value="1"/>
</dbReference>
<feature type="transmembrane region" description="Helical" evidence="9">
    <location>
        <begin position="12"/>
        <end position="34"/>
    </location>
</feature>
<evidence type="ECO:0000313" key="13">
    <source>
        <dbReference type="Ensembl" id="ENSDCDP00010043723.1"/>
    </source>
</evidence>
<dbReference type="AlphaFoldDB" id="A0AAY4DE76"/>
<dbReference type="InterPro" id="IPR015800">
    <property type="entry name" value="Cu_amine_oxidase_N2"/>
</dbReference>
<keyword evidence="3 6" id="KW-0801">TPQ</keyword>
<dbReference type="Pfam" id="PF02727">
    <property type="entry name" value="Cu_amine_oxidN2"/>
    <property type="match status" value="1"/>
</dbReference>
<dbReference type="GeneID" id="114794112"/>
<gene>
    <name evidence="13" type="primary">aoc2</name>
</gene>
<keyword evidence="4 8" id="KW-0560">Oxidoreductase</keyword>
<dbReference type="GO" id="GO:0048038">
    <property type="term" value="F:quinone binding"/>
    <property type="evidence" value="ECO:0007669"/>
    <property type="project" value="InterPro"/>
</dbReference>
<evidence type="ECO:0000256" key="9">
    <source>
        <dbReference type="SAM" id="Phobius"/>
    </source>
</evidence>
<dbReference type="Gene3D" id="3.10.450.40">
    <property type="match status" value="2"/>
</dbReference>
<keyword evidence="9" id="KW-0812">Transmembrane</keyword>
<evidence type="ECO:0000256" key="2">
    <source>
        <dbReference type="ARBA" id="ARBA00022723"/>
    </source>
</evidence>
<dbReference type="InterPro" id="IPR036460">
    <property type="entry name" value="Cu_amine_oxidase_C_sf"/>
</dbReference>
<keyword evidence="9" id="KW-1133">Transmembrane helix</keyword>
<name>A0AAY4DE76_9TELE</name>
<feature type="domain" description="Copper amine oxidase N2-terminal" evidence="11">
    <location>
        <begin position="73"/>
        <end position="133"/>
    </location>
</feature>
<reference evidence="13 14" key="1">
    <citation type="submission" date="2020-06" db="EMBL/GenBank/DDBJ databases">
        <authorList>
            <consortium name="Wellcome Sanger Institute Data Sharing"/>
        </authorList>
    </citation>
    <scope>NUCLEOTIDE SEQUENCE [LARGE SCALE GENOMIC DNA]</scope>
</reference>